<proteinExistence type="predicted"/>
<accession>A0A934NC56</accession>
<keyword evidence="2" id="KW-1185">Reference proteome</keyword>
<reference evidence="1" key="1">
    <citation type="submission" date="2020-10" db="EMBL/GenBank/DDBJ databases">
        <title>Ca. Dormibacterota MAGs.</title>
        <authorList>
            <person name="Montgomery K."/>
        </authorList>
    </citation>
    <scope>NUCLEOTIDE SEQUENCE [LARGE SCALE GENOMIC DNA]</scope>
    <source>
        <strain evidence="1">SC8812_S17_10</strain>
    </source>
</reference>
<dbReference type="EMBL" id="JAEKNR010000032">
    <property type="protein sequence ID" value="MBJ7597007.1"/>
    <property type="molecule type" value="Genomic_DNA"/>
</dbReference>
<dbReference type="RefSeq" id="WP_338198899.1">
    <property type="nucleotide sequence ID" value="NZ_JAEKNR010000032.1"/>
</dbReference>
<protein>
    <submittedName>
        <fullName evidence="1">Uncharacterized protein</fullName>
    </submittedName>
</protein>
<comment type="caution">
    <text evidence="1">The sequence shown here is derived from an EMBL/GenBank/DDBJ whole genome shotgun (WGS) entry which is preliminary data.</text>
</comment>
<dbReference type="AlphaFoldDB" id="A0A934NC56"/>
<sequence>MTASSGRGRLAFVVILLVLGVAAFAGWRYFQGQTPNPDVQVSQGDAQSGRSKAAALAGAAAEARRLGRPQTVSETFTDAELTSLANDQASARNLPVDQVVLHATSQGTIDGRAQAYAAGQSLPVTFRLLPEVQGNALRMNVQDLRMGSVPLPAPVTSQVLDQVRQIVEVNRSFDGLQQLRVTTTEGQVTVTGVATPS</sequence>
<evidence type="ECO:0000313" key="2">
    <source>
        <dbReference type="Proteomes" id="UP000612893"/>
    </source>
</evidence>
<organism evidence="1 2">
    <name type="scientific">Candidatus Nephthysia bennettiae</name>
    <dbReference type="NCBI Taxonomy" id="3127016"/>
    <lineage>
        <taxon>Bacteria</taxon>
        <taxon>Bacillati</taxon>
        <taxon>Candidatus Dormiibacterota</taxon>
        <taxon>Candidatus Dormibacteria</taxon>
        <taxon>Candidatus Dormibacterales</taxon>
        <taxon>Candidatus Dormibacteraceae</taxon>
        <taxon>Candidatus Nephthysia</taxon>
    </lineage>
</organism>
<name>A0A934NC56_9BACT</name>
<dbReference type="Proteomes" id="UP000612893">
    <property type="component" value="Unassembled WGS sequence"/>
</dbReference>
<gene>
    <name evidence="1" type="ORF">JF922_02820</name>
</gene>
<evidence type="ECO:0000313" key="1">
    <source>
        <dbReference type="EMBL" id="MBJ7597007.1"/>
    </source>
</evidence>